<feature type="domain" description="YcaO" evidence="1">
    <location>
        <begin position="269"/>
        <end position="668"/>
    </location>
</feature>
<dbReference type="Gene3D" id="3.40.50.720">
    <property type="entry name" value="NAD(P)-binding Rossmann-like Domain"/>
    <property type="match status" value="1"/>
</dbReference>
<protein>
    <submittedName>
        <fullName evidence="2">SagD family biosynthesis docking scaffold protein</fullName>
    </submittedName>
</protein>
<dbReference type="InterPro" id="IPR022291">
    <property type="entry name" value="Bacteriocin_synth_cyclodeHase"/>
</dbReference>
<dbReference type="RefSeq" id="WP_220199648.1">
    <property type="nucleotide sequence ID" value="NZ_BNJF01000009.1"/>
</dbReference>
<dbReference type="PROSITE" id="PS51664">
    <property type="entry name" value="YCAO"/>
    <property type="match status" value="1"/>
</dbReference>
<dbReference type="EMBL" id="BNJF01000009">
    <property type="protein sequence ID" value="GHO50661.1"/>
    <property type="molecule type" value="Genomic_DNA"/>
</dbReference>
<dbReference type="PANTHER" id="PTHR37809:SF1">
    <property type="entry name" value="RIBOSOMAL PROTEIN S12 METHYLTHIOTRANSFERASE ACCESSORY FACTOR YCAO"/>
    <property type="match status" value="1"/>
</dbReference>
<evidence type="ECO:0000313" key="3">
    <source>
        <dbReference type="Proteomes" id="UP000612362"/>
    </source>
</evidence>
<evidence type="ECO:0000259" key="1">
    <source>
        <dbReference type="PROSITE" id="PS51664"/>
    </source>
</evidence>
<proteinExistence type="predicted"/>
<dbReference type="InterPro" id="IPR027624">
    <property type="entry name" value="TOMM_cyclo_SagD"/>
</dbReference>
<dbReference type="NCBIfam" id="TIGR03882">
    <property type="entry name" value="cyclo_dehyd_2"/>
    <property type="match status" value="1"/>
</dbReference>
<dbReference type="NCBIfam" id="TIGR03604">
    <property type="entry name" value="TOMM_cyclo_SagD"/>
    <property type="match status" value="1"/>
</dbReference>
<dbReference type="Gene3D" id="3.30.1330.230">
    <property type="match status" value="1"/>
</dbReference>
<gene>
    <name evidence="2" type="ORF">KSX_88240</name>
</gene>
<organism evidence="2 3">
    <name type="scientific">Ktedonospora formicarum</name>
    <dbReference type="NCBI Taxonomy" id="2778364"/>
    <lineage>
        <taxon>Bacteria</taxon>
        <taxon>Bacillati</taxon>
        <taxon>Chloroflexota</taxon>
        <taxon>Ktedonobacteria</taxon>
        <taxon>Ktedonobacterales</taxon>
        <taxon>Ktedonobacteraceae</taxon>
        <taxon>Ktedonospora</taxon>
    </lineage>
</organism>
<dbReference type="Gene3D" id="3.30.40.250">
    <property type="match status" value="1"/>
</dbReference>
<dbReference type="Pfam" id="PF02624">
    <property type="entry name" value="YcaO"/>
    <property type="match status" value="1"/>
</dbReference>
<name>A0A8J3I8M7_9CHLR</name>
<sequence>MGEDKKRPIGLIGQGVVYQRVKRYVEHMYRIIPFTTENLPQQVATCGIMVYCSDIWTPRTLQKINQHCLQSGVALLPVYTQFGEGIIGPCVVPQEKGCATCAEFRKLGATFSDADRQLLHQYLYNEHELKVSQPWLSSFSTEILAALVGEEITAYLHRSSQVRTSLALLSISLETLDCCRHSFLPLSSCPDCGELSKDTAEMATITLQSRPKPVAFTYRTQQSETKTEQIFSTYVDERAGVIDALSIHERGLLPIVSCELHDQLGSVLGSGRTLCPEQSKVVSLLETMERYAGLYPRSKHTTVRASYHQLIQQEQQALDPTTLGLHSPERYEQYDQNHRHLTAFHQNLTCNWVWGYSFQHQSPILVPEHCAYYRIPVSKENPAFVSDSSNGCALGNCLEEAIFHGILEVVERDAFLLTWYAQLCLPRLNPSSVTDPMIRLLVEHLEGRSGYTIHILNATLDHAVPCLLLLGSDDQNRISMPKAQVAAGSHPHPEQALLRTLCELSEFFALPPQSYQRQRVHALEMLANSSLVKTLVDHPLVYHLPEAFDRLLFLHHPQPQQTFQEAFGDFYYHPPERMDLRDDLEYLISYYLKRGIDTIVVDQTAPEHIPCGLRCVKILMPGMLPMTFGHDNRRIVGLERLHQLPFALGYRNYPLSEAEINPYPHPFD</sequence>
<accession>A0A8J3I8M7</accession>
<evidence type="ECO:0000313" key="2">
    <source>
        <dbReference type="EMBL" id="GHO50661.1"/>
    </source>
</evidence>
<comment type="caution">
    <text evidence="2">The sequence shown here is derived from an EMBL/GenBank/DDBJ whole genome shotgun (WGS) entry which is preliminary data.</text>
</comment>
<dbReference type="AlphaFoldDB" id="A0A8J3I8M7"/>
<dbReference type="Gene3D" id="3.30.160.660">
    <property type="match status" value="1"/>
</dbReference>
<dbReference type="Proteomes" id="UP000612362">
    <property type="component" value="Unassembled WGS sequence"/>
</dbReference>
<dbReference type="InterPro" id="IPR003776">
    <property type="entry name" value="YcaO-like_dom"/>
</dbReference>
<reference evidence="2" key="1">
    <citation type="submission" date="2020-10" db="EMBL/GenBank/DDBJ databases">
        <title>Taxonomic study of unclassified bacteria belonging to the class Ktedonobacteria.</title>
        <authorList>
            <person name="Yabe S."/>
            <person name="Wang C.M."/>
            <person name="Zheng Y."/>
            <person name="Sakai Y."/>
            <person name="Cavaletti L."/>
            <person name="Monciardini P."/>
            <person name="Donadio S."/>
        </authorList>
    </citation>
    <scope>NUCLEOTIDE SEQUENCE</scope>
    <source>
        <strain evidence="2">SOSP1-1</strain>
    </source>
</reference>
<dbReference type="PANTHER" id="PTHR37809">
    <property type="entry name" value="RIBOSOMAL PROTEIN S12 METHYLTHIOTRANSFERASE ACCESSORY FACTOR YCAO"/>
    <property type="match status" value="1"/>
</dbReference>
<keyword evidence="3" id="KW-1185">Reference proteome</keyword>